<feature type="compositionally biased region" description="Low complexity" evidence="1">
    <location>
        <begin position="191"/>
        <end position="209"/>
    </location>
</feature>
<feature type="domain" description="Protein DA1-like" evidence="2">
    <location>
        <begin position="92"/>
        <end position="173"/>
    </location>
</feature>
<dbReference type="AlphaFoldDB" id="A0A8X8XAG4"/>
<gene>
    <name evidence="3" type="ORF">SASPL_131169</name>
</gene>
<proteinExistence type="predicted"/>
<protein>
    <recommendedName>
        <fullName evidence="2">Protein DA1-like domain-containing protein</fullName>
    </recommendedName>
</protein>
<sequence>MDIAYSSCVESVLVAITKLAMEDTSLAWELSGIPNIPTSAAGLIEYRVHPFWKQKYCPSHEHDGTPGCYCCVRMEPVDAIYRILDDGRKLCLLMKVEQQVPLLLVERQALHEAIEGEKIGHSHTLGTRGLCLSEEQTVSTILRRPKIGGYRITDMSPEPYRLIRKCEVTQILVQKSKKGSAMWLDSEINAGSGSNAASASTSTSSSGSSKKGKRSEIEKSLGEYFIQLIESNKVVLKYGLRSTLA</sequence>
<keyword evidence="4" id="KW-1185">Reference proteome</keyword>
<organism evidence="3">
    <name type="scientific">Salvia splendens</name>
    <name type="common">Scarlet sage</name>
    <dbReference type="NCBI Taxonomy" id="180675"/>
    <lineage>
        <taxon>Eukaryota</taxon>
        <taxon>Viridiplantae</taxon>
        <taxon>Streptophyta</taxon>
        <taxon>Embryophyta</taxon>
        <taxon>Tracheophyta</taxon>
        <taxon>Spermatophyta</taxon>
        <taxon>Magnoliopsida</taxon>
        <taxon>eudicotyledons</taxon>
        <taxon>Gunneridae</taxon>
        <taxon>Pentapetalae</taxon>
        <taxon>asterids</taxon>
        <taxon>lamiids</taxon>
        <taxon>Lamiales</taxon>
        <taxon>Lamiaceae</taxon>
        <taxon>Nepetoideae</taxon>
        <taxon>Mentheae</taxon>
        <taxon>Salviinae</taxon>
        <taxon>Salvia</taxon>
        <taxon>Salvia subgen. Calosphace</taxon>
        <taxon>core Calosphace</taxon>
    </lineage>
</organism>
<evidence type="ECO:0000313" key="3">
    <source>
        <dbReference type="EMBL" id="KAG6408166.1"/>
    </source>
</evidence>
<dbReference type="Pfam" id="PF12315">
    <property type="entry name" value="DA1-like"/>
    <property type="match status" value="2"/>
</dbReference>
<dbReference type="Proteomes" id="UP000298416">
    <property type="component" value="Unassembled WGS sequence"/>
</dbReference>
<reference evidence="3" key="2">
    <citation type="submission" date="2020-08" db="EMBL/GenBank/DDBJ databases">
        <title>Plant Genome Project.</title>
        <authorList>
            <person name="Zhang R.-G."/>
        </authorList>
    </citation>
    <scope>NUCLEOTIDE SEQUENCE</scope>
    <source>
        <strain evidence="3">Huo1</strain>
        <tissue evidence="3">Leaf</tissue>
    </source>
</reference>
<evidence type="ECO:0000259" key="2">
    <source>
        <dbReference type="Pfam" id="PF12315"/>
    </source>
</evidence>
<comment type="caution">
    <text evidence="3">The sequence shown here is derived from an EMBL/GenBank/DDBJ whole genome shotgun (WGS) entry which is preliminary data.</text>
</comment>
<name>A0A8X8XAG4_SALSN</name>
<feature type="domain" description="Protein DA1-like" evidence="2">
    <location>
        <begin position="181"/>
        <end position="235"/>
    </location>
</feature>
<evidence type="ECO:0000313" key="4">
    <source>
        <dbReference type="Proteomes" id="UP000298416"/>
    </source>
</evidence>
<reference evidence="3" key="1">
    <citation type="submission" date="2018-01" db="EMBL/GenBank/DDBJ databases">
        <authorList>
            <person name="Mao J.F."/>
        </authorList>
    </citation>
    <scope>NUCLEOTIDE SEQUENCE</scope>
    <source>
        <strain evidence="3">Huo1</strain>
        <tissue evidence="3">Leaf</tissue>
    </source>
</reference>
<dbReference type="InterPro" id="IPR045218">
    <property type="entry name" value="DA1-like"/>
</dbReference>
<evidence type="ECO:0000256" key="1">
    <source>
        <dbReference type="SAM" id="MobiDB-lite"/>
    </source>
</evidence>
<feature type="region of interest" description="Disordered" evidence="1">
    <location>
        <begin position="191"/>
        <end position="214"/>
    </location>
</feature>
<accession>A0A8X8XAG4</accession>
<dbReference type="GO" id="GO:0043130">
    <property type="term" value="F:ubiquitin binding"/>
    <property type="evidence" value="ECO:0007669"/>
    <property type="project" value="TreeGrafter"/>
</dbReference>
<dbReference type="PANTHER" id="PTHR24209">
    <property type="entry name" value="PROTEIN DA1-RELATED 2"/>
    <property type="match status" value="1"/>
</dbReference>
<dbReference type="InterPro" id="IPR022087">
    <property type="entry name" value="DA1-like_dom"/>
</dbReference>
<dbReference type="EMBL" id="PNBA02000011">
    <property type="protein sequence ID" value="KAG6408166.1"/>
    <property type="molecule type" value="Genomic_DNA"/>
</dbReference>
<dbReference type="PANTHER" id="PTHR24209:SF25">
    <property type="entry name" value="PROTEIN DA1-RELATED 1"/>
    <property type="match status" value="1"/>
</dbReference>